<protein>
    <submittedName>
        <fullName evidence="1">Uncharacterized protein</fullName>
    </submittedName>
</protein>
<dbReference type="EMBL" id="KI289629">
    <property type="protein sequence ID" value="ESA08056.1"/>
    <property type="molecule type" value="Genomic_DNA"/>
</dbReference>
<dbReference type="HOGENOM" id="CLU_1846166_0_0_1"/>
<organism evidence="1">
    <name type="scientific">Rhizophagus irregularis (strain DAOM 181602 / DAOM 197198 / MUCL 43194)</name>
    <name type="common">Arbuscular mycorrhizal fungus</name>
    <name type="synonym">Glomus intraradices</name>
    <dbReference type="NCBI Taxonomy" id="747089"/>
    <lineage>
        <taxon>Eukaryota</taxon>
        <taxon>Fungi</taxon>
        <taxon>Fungi incertae sedis</taxon>
        <taxon>Mucoromycota</taxon>
        <taxon>Glomeromycotina</taxon>
        <taxon>Glomeromycetes</taxon>
        <taxon>Glomerales</taxon>
        <taxon>Glomeraceae</taxon>
        <taxon>Rhizophagus</taxon>
    </lineage>
</organism>
<reference evidence="1" key="1">
    <citation type="submission" date="2013-07" db="EMBL/GenBank/DDBJ databases">
        <title>The genome of an arbuscular mycorrhizal fungus provides insights into the evolution of the oldest plant symbiosis.</title>
        <authorList>
            <consortium name="DOE Joint Genome Institute"/>
            <person name="Tisserant E."/>
            <person name="Malbreil M."/>
            <person name="Kuo A."/>
            <person name="Kohler A."/>
            <person name="Symeonidi A."/>
            <person name="Balestrini R."/>
            <person name="Charron P."/>
            <person name="Duensing N."/>
            <person name="Frei-dit-Frey N."/>
            <person name="Gianinazzi-Pearson V."/>
            <person name="Gilbert B."/>
            <person name="Handa Y."/>
            <person name="Hijri M."/>
            <person name="Kaul R."/>
            <person name="Kawaguchi M."/>
            <person name="Krajinski F."/>
            <person name="Lammers P."/>
            <person name="Lapierre D."/>
            <person name="Masclaux F.G."/>
            <person name="Murat C."/>
            <person name="Morin E."/>
            <person name="Ndikumana S."/>
            <person name="Pagni M."/>
            <person name="Petitpierre D."/>
            <person name="Requena N."/>
            <person name="Rosikiewicz P."/>
            <person name="Riley R."/>
            <person name="Saito K."/>
            <person name="San Clemente H."/>
            <person name="Shapiro H."/>
            <person name="van Tuinen D."/>
            <person name="Becard G."/>
            <person name="Bonfante P."/>
            <person name="Paszkowski U."/>
            <person name="Shachar-Hill Y."/>
            <person name="Young J.P."/>
            <person name="Sanders I.R."/>
            <person name="Henrissat B."/>
            <person name="Rensing S.A."/>
            <person name="Grigoriev I.V."/>
            <person name="Corradi N."/>
            <person name="Roux C."/>
            <person name="Martin F."/>
        </authorList>
    </citation>
    <scope>NUCLEOTIDE SEQUENCE</scope>
    <source>
        <strain evidence="1">DAOM 197198</strain>
    </source>
</reference>
<proteinExistence type="predicted"/>
<sequence length="139" mass="15575">MVTVSCRNINHYNIGVLTIPYQYHIDIGKNFIVSAKYSVRSFGARVHGIQRSVIDPGQSIDTYVDSLRGKMGLVVTSVLRLLHSDGCFRWQDMVCMDANLGVRTFNTLQRMRGGLYIYTGIASRVHPVRNSLLLPLTTG</sequence>
<gene>
    <name evidence="1" type="ORF">GLOINDRAFT_32158</name>
</gene>
<evidence type="ECO:0000313" key="1">
    <source>
        <dbReference type="EMBL" id="ESA08056.1"/>
    </source>
</evidence>
<name>U9TXG2_RHIID</name>
<accession>U9TXG2</accession>
<dbReference type="AlphaFoldDB" id="U9TXG2"/>